<accession>A0ABU3HEF7</accession>
<dbReference type="Proteomes" id="UP001248709">
    <property type="component" value="Unassembled WGS sequence"/>
</dbReference>
<protein>
    <submittedName>
        <fullName evidence="1">Transposase-like protein</fullName>
    </submittedName>
</protein>
<comment type="caution">
    <text evidence="1">The sequence shown here is derived from an EMBL/GenBank/DDBJ whole genome shotgun (WGS) entry which is preliminary data.</text>
</comment>
<feature type="non-terminal residue" evidence="1">
    <location>
        <position position="1"/>
    </location>
</feature>
<organism evidence="1 2">
    <name type="scientific">Paenibacillus forsythiae</name>
    <dbReference type="NCBI Taxonomy" id="365616"/>
    <lineage>
        <taxon>Bacteria</taxon>
        <taxon>Bacillati</taxon>
        <taxon>Bacillota</taxon>
        <taxon>Bacilli</taxon>
        <taxon>Bacillales</taxon>
        <taxon>Paenibacillaceae</taxon>
        <taxon>Paenibacillus</taxon>
    </lineage>
</organism>
<dbReference type="EMBL" id="JAUSUY010000041">
    <property type="protein sequence ID" value="MDT3429205.1"/>
    <property type="molecule type" value="Genomic_DNA"/>
</dbReference>
<gene>
    <name evidence="1" type="ORF">J2Z22_004806</name>
</gene>
<reference evidence="1 2" key="1">
    <citation type="submission" date="2023-07" db="EMBL/GenBank/DDBJ databases">
        <title>Genomic Encyclopedia of Type Strains, Phase IV (KMG-IV): sequencing the most valuable type-strain genomes for metagenomic binning, comparative biology and taxonomic classification.</title>
        <authorList>
            <person name="Goeker M."/>
        </authorList>
    </citation>
    <scope>NUCLEOTIDE SEQUENCE [LARGE SCALE GENOMIC DNA]</scope>
    <source>
        <strain evidence="1 2">T98</strain>
    </source>
</reference>
<name>A0ABU3HEF7_9BACL</name>
<sequence length="63" mass="7517">YHRQLRKVTKGKSIFPTDEALLKMLYLATMDVTRKWTGRVQNWGQMLLHLSILFPDRIGHHLR</sequence>
<keyword evidence="2" id="KW-1185">Reference proteome</keyword>
<evidence type="ECO:0000313" key="2">
    <source>
        <dbReference type="Proteomes" id="UP001248709"/>
    </source>
</evidence>
<evidence type="ECO:0000313" key="1">
    <source>
        <dbReference type="EMBL" id="MDT3429205.1"/>
    </source>
</evidence>
<proteinExistence type="predicted"/>